<keyword evidence="2" id="KW-0862">Zinc</keyword>
<dbReference type="Proteomes" id="UP000694546">
    <property type="component" value="Chromosome 7"/>
</dbReference>
<evidence type="ECO:0000259" key="5">
    <source>
        <dbReference type="PROSITE" id="PS50119"/>
    </source>
</evidence>
<reference evidence="6" key="1">
    <citation type="submission" date="2025-05" db="UniProtKB">
        <authorList>
            <consortium name="Ensembl"/>
        </authorList>
    </citation>
    <scope>IDENTIFICATION</scope>
</reference>
<evidence type="ECO:0000256" key="2">
    <source>
        <dbReference type="ARBA" id="ARBA00022833"/>
    </source>
</evidence>
<dbReference type="Pfam" id="PF00643">
    <property type="entry name" value="zf-B_box"/>
    <property type="match status" value="1"/>
</dbReference>
<evidence type="ECO:0000313" key="7">
    <source>
        <dbReference type="Proteomes" id="UP000694546"/>
    </source>
</evidence>
<evidence type="ECO:0000256" key="3">
    <source>
        <dbReference type="PROSITE-ProRule" id="PRU00024"/>
    </source>
</evidence>
<dbReference type="InterPro" id="IPR050143">
    <property type="entry name" value="TRIM/RBCC"/>
</dbReference>
<dbReference type="Ensembl" id="ENSGMOT00000058325.1">
    <property type="protein sequence ID" value="ENSGMOP00000038345.1"/>
    <property type="gene ID" value="ENSGMOG00000033291.1"/>
</dbReference>
<dbReference type="GeneTree" id="ENSGT00970000193390"/>
<keyword evidence="1 3" id="KW-0863">Zinc-finger</keyword>
<feature type="domain" description="B box-type" evidence="5">
    <location>
        <begin position="39"/>
        <end position="80"/>
    </location>
</feature>
<keyword evidence="4" id="KW-0175">Coiled coil</keyword>
<dbReference type="Ensembl" id="ENSGMOT00000057649.1">
    <property type="protein sequence ID" value="ENSGMOP00000052215.1"/>
    <property type="gene ID" value="ENSGMOG00000025996.1"/>
</dbReference>
<dbReference type="SUPFAM" id="SSF57845">
    <property type="entry name" value="B-box zinc-binding domain"/>
    <property type="match status" value="1"/>
</dbReference>
<protein>
    <recommendedName>
        <fullName evidence="5">B box-type domain-containing protein</fullName>
    </recommendedName>
</protein>
<feature type="coiled-coil region" evidence="4">
    <location>
        <begin position="130"/>
        <end position="157"/>
    </location>
</feature>
<dbReference type="AlphaFoldDB" id="A0A8C5A230"/>
<evidence type="ECO:0000313" key="6">
    <source>
        <dbReference type="Ensembl" id="ENSGMOP00000025037.1"/>
    </source>
</evidence>
<dbReference type="SMART" id="SM00336">
    <property type="entry name" value="BBOX"/>
    <property type="match status" value="1"/>
</dbReference>
<organism evidence="6 7">
    <name type="scientific">Gadus morhua</name>
    <name type="common">Atlantic cod</name>
    <dbReference type="NCBI Taxonomy" id="8049"/>
    <lineage>
        <taxon>Eukaryota</taxon>
        <taxon>Metazoa</taxon>
        <taxon>Chordata</taxon>
        <taxon>Craniata</taxon>
        <taxon>Vertebrata</taxon>
        <taxon>Euteleostomi</taxon>
        <taxon>Actinopterygii</taxon>
        <taxon>Neopterygii</taxon>
        <taxon>Teleostei</taxon>
        <taxon>Neoteleostei</taxon>
        <taxon>Acanthomorphata</taxon>
        <taxon>Zeiogadaria</taxon>
        <taxon>Gadariae</taxon>
        <taxon>Gadiformes</taxon>
        <taxon>Gadoidei</taxon>
        <taxon>Gadidae</taxon>
        <taxon>Gadus</taxon>
    </lineage>
</organism>
<evidence type="ECO:0000256" key="1">
    <source>
        <dbReference type="ARBA" id="ARBA00022771"/>
    </source>
</evidence>
<sequence>TWWTQNQEQNCPLCKRRSSKTEPPRNIALKNLLEAFQRENADLCPLHGEKLKLFCLDDLETACLICRDSEKHANHRILPVDEALNDFVETKRKCEDIRQIQKEFEKLHQFLKDEEKSRITALRGEKKLKGQKMKKEIEELSKQIETISHTVTETEQQLGAGDISFLKKFKATREKVAQPPPSPALPEGALLDVAKHLGFTIHQFH</sequence>
<dbReference type="OMA" id="KKLICHT"/>
<proteinExistence type="predicted"/>
<dbReference type="InterPro" id="IPR000315">
    <property type="entry name" value="Znf_B-box"/>
</dbReference>
<dbReference type="PROSITE" id="PS50119">
    <property type="entry name" value="ZF_BBOX"/>
    <property type="match status" value="1"/>
</dbReference>
<dbReference type="PANTHER" id="PTHR24103">
    <property type="entry name" value="E3 UBIQUITIN-PROTEIN LIGASE TRIM"/>
    <property type="match status" value="1"/>
</dbReference>
<accession>A0A8C5A230</accession>
<keyword evidence="7" id="KW-1185">Reference proteome</keyword>
<evidence type="ECO:0000256" key="4">
    <source>
        <dbReference type="SAM" id="Coils"/>
    </source>
</evidence>
<dbReference type="GO" id="GO:0008270">
    <property type="term" value="F:zinc ion binding"/>
    <property type="evidence" value="ECO:0007669"/>
    <property type="project" value="UniProtKB-KW"/>
</dbReference>
<name>A0A8C5A230_GADMO</name>
<keyword evidence="1 3" id="KW-0479">Metal-binding</keyword>
<dbReference type="Ensembl" id="ENSGMOT00000067894.1">
    <property type="protein sequence ID" value="ENSGMOP00000025037.1"/>
    <property type="gene ID" value="ENSGMOG00000028947.1"/>
</dbReference>
<dbReference type="Gene3D" id="3.30.160.60">
    <property type="entry name" value="Classic Zinc Finger"/>
    <property type="match status" value="1"/>
</dbReference>